<proteinExistence type="predicted"/>
<name>A0A397G121_9GLOM</name>
<keyword evidence="1" id="KW-0472">Membrane</keyword>
<dbReference type="Proteomes" id="UP000266861">
    <property type="component" value="Unassembled WGS sequence"/>
</dbReference>
<keyword evidence="3" id="KW-1185">Reference proteome</keyword>
<reference evidence="2 3" key="1">
    <citation type="submission" date="2018-08" db="EMBL/GenBank/DDBJ databases">
        <title>Genome and evolution of the arbuscular mycorrhizal fungus Diversispora epigaea (formerly Glomus versiforme) and its bacterial endosymbionts.</title>
        <authorList>
            <person name="Sun X."/>
            <person name="Fei Z."/>
            <person name="Harrison M."/>
        </authorList>
    </citation>
    <scope>NUCLEOTIDE SEQUENCE [LARGE SCALE GENOMIC DNA]</scope>
    <source>
        <strain evidence="2 3">IT104</strain>
    </source>
</reference>
<evidence type="ECO:0000256" key="1">
    <source>
        <dbReference type="SAM" id="Phobius"/>
    </source>
</evidence>
<sequence length="144" mass="17014">MPYTYLVQFTLPSKYFFKMFLALIFLYTLLVTVFIPNVILFTKIIYLIFETLLKERFINYIFNDHFALIKKLADAELEASIYKVAHAISEIHISKHKKEYQRLHEINSKIKFENLILKTAVATLLENWMEGGSEIDSSDKRLIE</sequence>
<comment type="caution">
    <text evidence="2">The sequence shown here is derived from an EMBL/GenBank/DDBJ whole genome shotgun (WGS) entry which is preliminary data.</text>
</comment>
<dbReference type="AlphaFoldDB" id="A0A397G121"/>
<feature type="transmembrane region" description="Helical" evidence="1">
    <location>
        <begin position="20"/>
        <end position="49"/>
    </location>
</feature>
<dbReference type="EMBL" id="PQFF01000657">
    <property type="protein sequence ID" value="RHZ43514.1"/>
    <property type="molecule type" value="Genomic_DNA"/>
</dbReference>
<keyword evidence="1" id="KW-1133">Transmembrane helix</keyword>
<organism evidence="2 3">
    <name type="scientific">Diversispora epigaea</name>
    <dbReference type="NCBI Taxonomy" id="1348612"/>
    <lineage>
        <taxon>Eukaryota</taxon>
        <taxon>Fungi</taxon>
        <taxon>Fungi incertae sedis</taxon>
        <taxon>Mucoromycota</taxon>
        <taxon>Glomeromycotina</taxon>
        <taxon>Glomeromycetes</taxon>
        <taxon>Diversisporales</taxon>
        <taxon>Diversisporaceae</taxon>
        <taxon>Diversispora</taxon>
    </lineage>
</organism>
<evidence type="ECO:0000313" key="2">
    <source>
        <dbReference type="EMBL" id="RHZ43514.1"/>
    </source>
</evidence>
<gene>
    <name evidence="2" type="ORF">Glove_1033g33</name>
</gene>
<keyword evidence="1" id="KW-0812">Transmembrane</keyword>
<protein>
    <submittedName>
        <fullName evidence="2">Uncharacterized protein</fullName>
    </submittedName>
</protein>
<evidence type="ECO:0000313" key="3">
    <source>
        <dbReference type="Proteomes" id="UP000266861"/>
    </source>
</evidence>
<accession>A0A397G121</accession>